<feature type="compositionally biased region" description="Low complexity" evidence="1">
    <location>
        <begin position="83"/>
        <end position="93"/>
    </location>
</feature>
<feature type="compositionally biased region" description="Low complexity" evidence="1">
    <location>
        <begin position="150"/>
        <end position="160"/>
    </location>
</feature>
<dbReference type="EMBL" id="JANPWB010000009">
    <property type="protein sequence ID" value="KAJ1155055.1"/>
    <property type="molecule type" value="Genomic_DNA"/>
</dbReference>
<dbReference type="AlphaFoldDB" id="A0AAV7RSS9"/>
<feature type="region of interest" description="Disordered" evidence="1">
    <location>
        <begin position="76"/>
        <end position="167"/>
    </location>
</feature>
<gene>
    <name evidence="2" type="ORF">NDU88_007791</name>
</gene>
<comment type="caution">
    <text evidence="2">The sequence shown here is derived from an EMBL/GenBank/DDBJ whole genome shotgun (WGS) entry which is preliminary data.</text>
</comment>
<feature type="compositionally biased region" description="Basic residues" evidence="1">
    <location>
        <begin position="108"/>
        <end position="124"/>
    </location>
</feature>
<sequence length="167" mass="17321">MDPKVQEALALLQQAGRLDLLKDEALAPGHPVRRASSGVAAAVAACSPPHAVLDEQVRREGKRAARGVGLRASRACRGRARGGARAPGSPRAGFVECRSGGLRSDKRFTRRSPGLKRTKPKPRVGQREAVGAHRGRGSGTGRSPVAESEGLGPRGATGARGRFGGPV</sequence>
<evidence type="ECO:0000313" key="3">
    <source>
        <dbReference type="Proteomes" id="UP001066276"/>
    </source>
</evidence>
<proteinExistence type="predicted"/>
<evidence type="ECO:0000256" key="1">
    <source>
        <dbReference type="SAM" id="MobiDB-lite"/>
    </source>
</evidence>
<keyword evidence="3" id="KW-1185">Reference proteome</keyword>
<name>A0AAV7RSS9_PLEWA</name>
<reference evidence="2" key="1">
    <citation type="journal article" date="2022" name="bioRxiv">
        <title>Sequencing and chromosome-scale assembly of the giantPleurodeles waltlgenome.</title>
        <authorList>
            <person name="Brown T."/>
            <person name="Elewa A."/>
            <person name="Iarovenko S."/>
            <person name="Subramanian E."/>
            <person name="Araus A.J."/>
            <person name="Petzold A."/>
            <person name="Susuki M."/>
            <person name="Suzuki K.-i.T."/>
            <person name="Hayashi T."/>
            <person name="Toyoda A."/>
            <person name="Oliveira C."/>
            <person name="Osipova E."/>
            <person name="Leigh N.D."/>
            <person name="Simon A."/>
            <person name="Yun M.H."/>
        </authorList>
    </citation>
    <scope>NUCLEOTIDE SEQUENCE</scope>
    <source>
        <strain evidence="2">20211129_DDA</strain>
        <tissue evidence="2">Liver</tissue>
    </source>
</reference>
<protein>
    <submittedName>
        <fullName evidence="2">Uncharacterized protein</fullName>
    </submittedName>
</protein>
<dbReference type="Proteomes" id="UP001066276">
    <property type="component" value="Chromosome 5"/>
</dbReference>
<accession>A0AAV7RSS9</accession>
<evidence type="ECO:0000313" key="2">
    <source>
        <dbReference type="EMBL" id="KAJ1155055.1"/>
    </source>
</evidence>
<organism evidence="2 3">
    <name type="scientific">Pleurodeles waltl</name>
    <name type="common">Iberian ribbed newt</name>
    <dbReference type="NCBI Taxonomy" id="8319"/>
    <lineage>
        <taxon>Eukaryota</taxon>
        <taxon>Metazoa</taxon>
        <taxon>Chordata</taxon>
        <taxon>Craniata</taxon>
        <taxon>Vertebrata</taxon>
        <taxon>Euteleostomi</taxon>
        <taxon>Amphibia</taxon>
        <taxon>Batrachia</taxon>
        <taxon>Caudata</taxon>
        <taxon>Salamandroidea</taxon>
        <taxon>Salamandridae</taxon>
        <taxon>Pleurodelinae</taxon>
        <taxon>Pleurodeles</taxon>
    </lineage>
</organism>